<accession>A0A815Z9H2</accession>
<dbReference type="SMART" id="SM00248">
    <property type="entry name" value="ANK"/>
    <property type="match status" value="10"/>
</dbReference>
<dbReference type="InterPro" id="IPR002110">
    <property type="entry name" value="Ankyrin_rpt"/>
</dbReference>
<keyword evidence="2 3" id="KW-0040">ANK repeat</keyword>
<evidence type="ECO:0000256" key="2">
    <source>
        <dbReference type="ARBA" id="ARBA00023043"/>
    </source>
</evidence>
<comment type="caution">
    <text evidence="5">The sequence shown here is derived from an EMBL/GenBank/DDBJ whole genome shotgun (WGS) entry which is preliminary data.</text>
</comment>
<dbReference type="Gene3D" id="1.10.418.10">
    <property type="entry name" value="Calponin-like domain"/>
    <property type="match status" value="2"/>
</dbReference>
<evidence type="ECO:0000256" key="4">
    <source>
        <dbReference type="SAM" id="Coils"/>
    </source>
</evidence>
<feature type="coiled-coil region" evidence="4">
    <location>
        <begin position="312"/>
        <end position="359"/>
    </location>
</feature>
<evidence type="ECO:0000256" key="3">
    <source>
        <dbReference type="PROSITE-ProRule" id="PRU00023"/>
    </source>
</evidence>
<dbReference type="InterPro" id="IPR050745">
    <property type="entry name" value="Multifunctional_regulatory"/>
</dbReference>
<feature type="repeat" description="ANK" evidence="3">
    <location>
        <begin position="601"/>
        <end position="633"/>
    </location>
</feature>
<dbReference type="PROSITE" id="PS50297">
    <property type="entry name" value="ANK_REP_REGION"/>
    <property type="match status" value="4"/>
</dbReference>
<dbReference type="PROSITE" id="PS50088">
    <property type="entry name" value="ANK_REPEAT"/>
    <property type="match status" value="6"/>
</dbReference>
<dbReference type="InterPro" id="IPR036872">
    <property type="entry name" value="CH_dom_sf"/>
</dbReference>
<keyword evidence="6" id="KW-1185">Reference proteome</keyword>
<feature type="repeat" description="ANK" evidence="3">
    <location>
        <begin position="797"/>
        <end position="819"/>
    </location>
</feature>
<feature type="repeat" description="ANK" evidence="3">
    <location>
        <begin position="909"/>
        <end position="941"/>
    </location>
</feature>
<dbReference type="AlphaFoldDB" id="A0A815Z9H2"/>
<dbReference type="SUPFAM" id="SSF48403">
    <property type="entry name" value="Ankyrin repeat"/>
    <property type="match status" value="1"/>
</dbReference>
<evidence type="ECO:0000313" key="6">
    <source>
        <dbReference type="Proteomes" id="UP000663828"/>
    </source>
</evidence>
<reference evidence="5" key="1">
    <citation type="submission" date="2021-02" db="EMBL/GenBank/DDBJ databases">
        <authorList>
            <person name="Nowell W R."/>
        </authorList>
    </citation>
    <scope>NUCLEOTIDE SEQUENCE</scope>
</reference>
<feature type="repeat" description="ANK" evidence="3">
    <location>
        <begin position="942"/>
        <end position="974"/>
    </location>
</feature>
<dbReference type="SUPFAM" id="SSF47576">
    <property type="entry name" value="Calponin-homology domain, CH-domain"/>
    <property type="match status" value="1"/>
</dbReference>
<sequence>MEKPELETSRIHGFTSWVNMRLLPYDKGLGNVLIDLMKGTNMKMLLQSVTGTTTEKIQSFEKLTTEQIRTRCEWAVKHLKEHQVIPEGVYVDSQLFAVRNAKHVFDLLWRLVEHDIWFLWERIDFLLQDDAKGLLEVPLKWIPTGQSTDIGKSARNRAILSGYDGSQTGRPDQYLGKFNETEAMVAFSKRNLTKRYPKPSICLIEIIQLVLQKRPEGRRISFTKLTELSDIRVICSLINYFVPNLIPTEILLNDRWGLNLALAIIDDVLCCKSYLTSEDFVLVDEMAICSFMCYFFLVFFKYRQGEMAVRRADELRRKQYNASQKLRKLEEEGNTGMDKIQLEQDINQYNFDLTNLRKNYDLRSAAQWRDHVEQARVKVVSIIANKLQVRYDWFDVSVEATIADICRQKAVNLILTDGYAFYRILDGKQEIVTSERSFILIHKQTRQITVDKSLCKNDDDSLHPVIRKANVRSILEIGNINGSTEVKADRYPQYEIYIDSPSQNKSIPAKTTFLYQVFPDSLKFYHTFLLKACSEGHQESVDHLLEFLQRLYPEFINMHDPNTLNTALHIACKHNHLVECFTNIARCCLDYGAEVNSLNKEGNTPLFCAAEKFSKSCAKLLLEYGADISVVNNRKKTVSEICVNEEFQQTLITVSEFIASVIRALTQGDKEVLDRVITDHVEGRYTLSSLNSRFINGSTLLHTACYFNNLPAVQRLVKLDVNLDVRDFQGKTALHRTRDINIIKFLLECNADINATDADGNTAIHAKCAGERNKPLELEAIRVLHEYGAELDRCNSKGETCFHLAARKGNTEVLQLLFELDETNMRESIQAIEQKPNEENISIVGLAIRSDHQDSAAWLLEHGFMFKQNEPDELIHDILSETITVAEPECLLQFLSKEGNATFSNAYEDGNSTLHLAAAMATIEPLKFLLSLGFDPDVVNQAKETPLFVATRINNIDAACVLIEHGVDCRTKNDQGYTAFDYILDIDEWLASEKFDEETHARLRAYKYKSIRTLIYNVTAKLNQEVKHSEVTKYRYIFIGTVSILRIGETPRDYGAAPKT</sequence>
<evidence type="ECO:0000256" key="1">
    <source>
        <dbReference type="ARBA" id="ARBA00022737"/>
    </source>
</evidence>
<dbReference type="PANTHER" id="PTHR24189">
    <property type="entry name" value="MYOTROPHIN"/>
    <property type="match status" value="1"/>
</dbReference>
<dbReference type="Gene3D" id="1.25.40.20">
    <property type="entry name" value="Ankyrin repeat-containing domain"/>
    <property type="match status" value="3"/>
</dbReference>
<feature type="repeat" description="ANK" evidence="3">
    <location>
        <begin position="696"/>
        <end position="728"/>
    </location>
</feature>
<dbReference type="EMBL" id="CAJNOR010005981">
    <property type="protein sequence ID" value="CAF1581904.1"/>
    <property type="molecule type" value="Genomic_DNA"/>
</dbReference>
<proteinExistence type="predicted"/>
<evidence type="ECO:0000313" key="5">
    <source>
        <dbReference type="EMBL" id="CAF1581904.1"/>
    </source>
</evidence>
<keyword evidence="1" id="KW-0677">Repeat</keyword>
<dbReference type="Proteomes" id="UP000663828">
    <property type="component" value="Unassembled WGS sequence"/>
</dbReference>
<name>A0A815Z9H2_ADIRI</name>
<dbReference type="Pfam" id="PF12796">
    <property type="entry name" value="Ank_2"/>
    <property type="match status" value="3"/>
</dbReference>
<protein>
    <submittedName>
        <fullName evidence="5">Uncharacterized protein</fullName>
    </submittedName>
</protein>
<keyword evidence="4" id="KW-0175">Coiled coil</keyword>
<organism evidence="5 6">
    <name type="scientific">Adineta ricciae</name>
    <name type="common">Rotifer</name>
    <dbReference type="NCBI Taxonomy" id="249248"/>
    <lineage>
        <taxon>Eukaryota</taxon>
        <taxon>Metazoa</taxon>
        <taxon>Spiralia</taxon>
        <taxon>Gnathifera</taxon>
        <taxon>Rotifera</taxon>
        <taxon>Eurotatoria</taxon>
        <taxon>Bdelloidea</taxon>
        <taxon>Adinetida</taxon>
        <taxon>Adinetidae</taxon>
        <taxon>Adineta</taxon>
    </lineage>
</organism>
<feature type="repeat" description="ANK" evidence="3">
    <location>
        <begin position="563"/>
        <end position="600"/>
    </location>
</feature>
<dbReference type="Pfam" id="PF13857">
    <property type="entry name" value="Ank_5"/>
    <property type="match status" value="1"/>
</dbReference>
<dbReference type="InterPro" id="IPR036770">
    <property type="entry name" value="Ankyrin_rpt-contain_sf"/>
</dbReference>
<gene>
    <name evidence="5" type="ORF">XAT740_LOCUS45600</name>
</gene>